<dbReference type="Proteomes" id="UP000037109">
    <property type="component" value="Unassembled WGS sequence"/>
</dbReference>
<dbReference type="PATRIC" id="fig|1459.3.peg.2596"/>
<comment type="caution">
    <text evidence="1">The sequence shown here is derived from an EMBL/GenBank/DDBJ whole genome shotgun (WGS) entry which is preliminary data.</text>
</comment>
<reference evidence="2" key="1">
    <citation type="submission" date="2015-07" db="EMBL/GenBank/DDBJ databases">
        <title>Fjat-10036 dsm4.</title>
        <authorList>
            <person name="Liu B."/>
            <person name="Wang J."/>
            <person name="Zhu Y."/>
            <person name="Liu G."/>
            <person name="Chen Q."/>
            <person name="Chen Z."/>
            <person name="Lan J."/>
            <person name="Che J."/>
            <person name="Ge C."/>
            <person name="Shi H."/>
            <person name="Pan Z."/>
            <person name="Liu X."/>
        </authorList>
    </citation>
    <scope>NUCLEOTIDE SEQUENCE [LARGE SCALE GENOMIC DNA]</scope>
    <source>
        <strain evidence="2">DSM 4</strain>
    </source>
</reference>
<dbReference type="EMBL" id="LGUF01000007">
    <property type="protein sequence ID" value="KON87485.1"/>
    <property type="molecule type" value="Genomic_DNA"/>
</dbReference>
<organism evidence="1 2">
    <name type="scientific">Sporosarcina globispora</name>
    <name type="common">Bacillus globisporus</name>
    <dbReference type="NCBI Taxonomy" id="1459"/>
    <lineage>
        <taxon>Bacteria</taxon>
        <taxon>Bacillati</taxon>
        <taxon>Bacillota</taxon>
        <taxon>Bacilli</taxon>
        <taxon>Bacillales</taxon>
        <taxon>Caryophanaceae</taxon>
        <taxon>Sporosarcina</taxon>
    </lineage>
</organism>
<keyword evidence="2" id="KW-1185">Reference proteome</keyword>
<dbReference type="STRING" id="1459.AF332_12035"/>
<dbReference type="AlphaFoldDB" id="A0A0M0GC65"/>
<dbReference type="RefSeq" id="WP_053434843.1">
    <property type="nucleotide sequence ID" value="NZ_LGUF01000007.1"/>
</dbReference>
<protein>
    <submittedName>
        <fullName evidence="1">Uncharacterized protein</fullName>
    </submittedName>
</protein>
<sequence length="66" mass="7853">MDYHKAVEKLEGELWAKAMDLLDNNTMESKEYKEGVYIAKTIDEYSNLIHNEMLKKFGKDYSEKFK</sequence>
<accession>A0A0M0GC65</accession>
<name>A0A0M0GC65_SPOGL</name>
<gene>
    <name evidence="1" type="ORF">AF332_12035</name>
</gene>
<proteinExistence type="predicted"/>
<evidence type="ECO:0000313" key="2">
    <source>
        <dbReference type="Proteomes" id="UP000037109"/>
    </source>
</evidence>
<evidence type="ECO:0000313" key="1">
    <source>
        <dbReference type="EMBL" id="KON87485.1"/>
    </source>
</evidence>